<feature type="domain" description="4Fe-4S ferredoxin-type" evidence="1">
    <location>
        <begin position="4"/>
        <end position="33"/>
    </location>
</feature>
<evidence type="ECO:0000313" key="5">
    <source>
        <dbReference type="Proteomes" id="UP000322619"/>
    </source>
</evidence>
<dbReference type="PANTHER" id="PTHR42895:SF1">
    <property type="entry name" value="IRON-SULFUR CLUSTER PROTEIN"/>
    <property type="match status" value="1"/>
</dbReference>
<reference evidence="2 4" key="1">
    <citation type="submission" date="2015-09" db="EMBL/GenBank/DDBJ databases">
        <title>Genome sequence of Acetobacterium wieringae DSM 1911.</title>
        <authorList>
            <person name="Poehlein A."/>
            <person name="Bengelsdorf F.R."/>
            <person name="Schiel-Bengelsdorf B."/>
            <person name="Duerre P."/>
            <person name="Daniel R."/>
        </authorList>
    </citation>
    <scope>NUCLEOTIDE SEQUENCE [LARGE SCALE GENOMIC DNA]</scope>
    <source>
        <strain evidence="2 4">DSM 1911</strain>
    </source>
</reference>
<dbReference type="InterPro" id="IPR052911">
    <property type="entry name" value="Corrinoid_activation_enz"/>
</dbReference>
<gene>
    <name evidence="2" type="primary">rsxB_6</name>
    <name evidence="2" type="ORF">ACWI_32000</name>
    <name evidence="3" type="ORF">FXB42_03275</name>
</gene>
<feature type="domain" description="4Fe-4S ferredoxin-type" evidence="1">
    <location>
        <begin position="34"/>
        <end position="63"/>
    </location>
</feature>
<comment type="caution">
    <text evidence="2">The sequence shown here is derived from an EMBL/GenBank/DDBJ whole genome shotgun (WGS) entry which is preliminary data.</text>
</comment>
<reference evidence="3 5" key="2">
    <citation type="submission" date="2019-08" db="EMBL/GenBank/DDBJ databases">
        <title>Isolation and enrichment of carboxydotrophic bacteria from anaerobic sludge for the production of bio-based chemicals from syngas.</title>
        <authorList>
            <person name="Antares A.L."/>
            <person name="Moreira J."/>
            <person name="Diender M."/>
            <person name="Parshina S.N."/>
            <person name="Stams A.J.M."/>
            <person name="Alves M."/>
            <person name="Alves J.I."/>
            <person name="Sousa D.Z."/>
        </authorList>
    </citation>
    <scope>NUCLEOTIDE SEQUENCE [LARGE SCALE GENOMIC DNA]</scope>
    <source>
        <strain evidence="3 5">JM</strain>
    </source>
</reference>
<name>A0A1F2PDL9_9FIRM</name>
<evidence type="ECO:0000313" key="2">
    <source>
        <dbReference type="EMBL" id="OFV69343.1"/>
    </source>
</evidence>
<sequence length="267" mass="28253">MIRKIISIDEQKCNGCGLCAEACHEGAIGMVDGVAKLLRDDYCDGLGDCLPSCPTGAITFVEREAAAYDEAAVLENMKKKEMAQNSGEKKAGGCPGTHAKTIVRESAAADDGLEPLACGCPGSSSKAIVRESATAPESTASAAPESQLRQWPVQIKLAPVNAPYFNGSHLLIAADCTAYAYADFHNRFIKNKITLIGCPKLDAVDYADKLTEIIKLNDIKSVTVVRMEVPCCGGITAAVTTALQNSGKMIPWQVLTVTTDGKVLENV</sequence>
<accession>A0A1F2PDL9</accession>
<dbReference type="Proteomes" id="UP000322619">
    <property type="component" value="Unassembled WGS sequence"/>
</dbReference>
<dbReference type="EMBL" id="LKEU01000042">
    <property type="protein sequence ID" value="OFV69343.1"/>
    <property type="molecule type" value="Genomic_DNA"/>
</dbReference>
<dbReference type="Proteomes" id="UP000176244">
    <property type="component" value="Unassembled WGS sequence"/>
</dbReference>
<dbReference type="PANTHER" id="PTHR42895">
    <property type="entry name" value="IRON-SULFUR CLUSTER-BINDING PROTEIN-RELATED"/>
    <property type="match status" value="1"/>
</dbReference>
<evidence type="ECO:0000259" key="1">
    <source>
        <dbReference type="PROSITE" id="PS51379"/>
    </source>
</evidence>
<evidence type="ECO:0000313" key="3">
    <source>
        <dbReference type="EMBL" id="TYC87904.1"/>
    </source>
</evidence>
<dbReference type="Gene3D" id="3.30.70.20">
    <property type="match status" value="1"/>
</dbReference>
<dbReference type="InterPro" id="IPR017896">
    <property type="entry name" value="4Fe4S_Fe-S-bd"/>
</dbReference>
<dbReference type="AlphaFoldDB" id="A0A1F2PDL9"/>
<dbReference type="STRING" id="52694.ACWI_32000"/>
<evidence type="ECO:0000313" key="4">
    <source>
        <dbReference type="Proteomes" id="UP000176244"/>
    </source>
</evidence>
<dbReference type="EMBL" id="VSLA01000003">
    <property type="protein sequence ID" value="TYC87904.1"/>
    <property type="molecule type" value="Genomic_DNA"/>
</dbReference>
<organism evidence="2 4">
    <name type="scientific">Acetobacterium wieringae</name>
    <dbReference type="NCBI Taxonomy" id="52694"/>
    <lineage>
        <taxon>Bacteria</taxon>
        <taxon>Bacillati</taxon>
        <taxon>Bacillota</taxon>
        <taxon>Clostridia</taxon>
        <taxon>Eubacteriales</taxon>
        <taxon>Eubacteriaceae</taxon>
        <taxon>Acetobacterium</taxon>
    </lineage>
</organism>
<dbReference type="SUPFAM" id="SSF54862">
    <property type="entry name" value="4Fe-4S ferredoxins"/>
    <property type="match status" value="1"/>
</dbReference>
<proteinExistence type="predicted"/>
<dbReference type="PROSITE" id="PS51379">
    <property type="entry name" value="4FE4S_FER_2"/>
    <property type="match status" value="2"/>
</dbReference>
<dbReference type="RefSeq" id="WP_070372455.1">
    <property type="nucleotide sequence ID" value="NZ_LKEU01000042.1"/>
</dbReference>
<dbReference type="OrthoDB" id="9795268at2"/>
<protein>
    <submittedName>
        <fullName evidence="2">Electron transport complex subunit RsxB</fullName>
    </submittedName>
    <submittedName>
        <fullName evidence="3">Ferredoxin</fullName>
    </submittedName>
</protein>
<dbReference type="Pfam" id="PF12837">
    <property type="entry name" value="Fer4_6"/>
    <property type="match status" value="1"/>
</dbReference>